<evidence type="ECO:0000313" key="3">
    <source>
        <dbReference type="EMBL" id="SVB80001.1"/>
    </source>
</evidence>
<sequence length="373" mass="40798">MGGGGARAAYQVGSLRYLARRFPDLEIPIVTGVSAGGINAAHFASHHGSFAQAIEELVGLWERLTVNDVFRVDTPSLGWITLRWICQLMSGGVGGAVRVRGLVDTAPLKSYLSEVLHAVDGELTGIQHNLELGRLKAVALSTSSYTTGQSLTWIQGKDLQDWTRPQRRSEQTVLTVDHVMASSSLPLFFPAVKIGDQFFGDGSLRLTAPLSPALHLGAGKILAISTRYNRTEEEAGCGEVSGYPPPAQVVGILLNSVFLDLLDQDALRLERLNQLLRQVPREGRNSLRRVKLLVLRPSVDLGRLANEFEPRLPRTFRFLTRGLGTRQTNSPDFLSMVLFQPDYVCRLIELGEADAEARAEEIDAFILGDAATD</sequence>
<evidence type="ECO:0000259" key="2">
    <source>
        <dbReference type="PROSITE" id="PS51635"/>
    </source>
</evidence>
<dbReference type="EMBL" id="UINC01058108">
    <property type="protein sequence ID" value="SVB80001.1"/>
    <property type="molecule type" value="Genomic_DNA"/>
</dbReference>
<proteinExistence type="predicted"/>
<gene>
    <name evidence="3" type="ORF">METZ01_LOCUS232855</name>
</gene>
<dbReference type="Gene3D" id="3.40.1090.10">
    <property type="entry name" value="Cytosolic phospholipase A2 catalytic domain"/>
    <property type="match status" value="1"/>
</dbReference>
<dbReference type="AlphaFoldDB" id="A0A382H0M4"/>
<dbReference type="Pfam" id="PF01734">
    <property type="entry name" value="Patatin"/>
    <property type="match status" value="1"/>
</dbReference>
<name>A0A382H0M4_9ZZZZ</name>
<keyword evidence="1" id="KW-0443">Lipid metabolism</keyword>
<dbReference type="GO" id="GO:0006629">
    <property type="term" value="P:lipid metabolic process"/>
    <property type="evidence" value="ECO:0007669"/>
    <property type="project" value="UniProtKB-KW"/>
</dbReference>
<dbReference type="InterPro" id="IPR002641">
    <property type="entry name" value="PNPLA_dom"/>
</dbReference>
<dbReference type="InterPro" id="IPR016035">
    <property type="entry name" value="Acyl_Trfase/lysoPLipase"/>
</dbReference>
<evidence type="ECO:0000256" key="1">
    <source>
        <dbReference type="ARBA" id="ARBA00023098"/>
    </source>
</evidence>
<feature type="domain" description="PNPLA" evidence="2">
    <location>
        <begin position="1"/>
        <end position="214"/>
    </location>
</feature>
<protein>
    <recommendedName>
        <fullName evidence="2">PNPLA domain-containing protein</fullName>
    </recommendedName>
</protein>
<dbReference type="PROSITE" id="PS51635">
    <property type="entry name" value="PNPLA"/>
    <property type="match status" value="1"/>
</dbReference>
<reference evidence="3" key="1">
    <citation type="submission" date="2018-05" db="EMBL/GenBank/DDBJ databases">
        <authorList>
            <person name="Lanie J.A."/>
            <person name="Ng W.-L."/>
            <person name="Kazmierczak K.M."/>
            <person name="Andrzejewski T.M."/>
            <person name="Davidsen T.M."/>
            <person name="Wayne K.J."/>
            <person name="Tettelin H."/>
            <person name="Glass J.I."/>
            <person name="Rusch D."/>
            <person name="Podicherti R."/>
            <person name="Tsui H.-C.T."/>
            <person name="Winkler M.E."/>
        </authorList>
    </citation>
    <scope>NUCLEOTIDE SEQUENCE</scope>
</reference>
<organism evidence="3">
    <name type="scientific">marine metagenome</name>
    <dbReference type="NCBI Taxonomy" id="408172"/>
    <lineage>
        <taxon>unclassified sequences</taxon>
        <taxon>metagenomes</taxon>
        <taxon>ecological metagenomes</taxon>
    </lineage>
</organism>
<accession>A0A382H0M4</accession>
<dbReference type="SUPFAM" id="SSF52151">
    <property type="entry name" value="FabD/lysophospholipase-like"/>
    <property type="match status" value="1"/>
</dbReference>